<proteinExistence type="predicted"/>
<evidence type="ECO:0000313" key="2">
    <source>
        <dbReference type="Proteomes" id="UP000289738"/>
    </source>
</evidence>
<sequence length="89" mass="10352">MIRTPNKFIHKDMKVRNIQPLLGEISSIDGLKGEEDTLHFYCKLRHVHHRCKLVYLCQELHKKYTSFPPEIVGLFPIPSTSHILGCIQL</sequence>
<reference evidence="1 2" key="1">
    <citation type="submission" date="2019-01" db="EMBL/GenBank/DDBJ databases">
        <title>Sequencing of cultivated peanut Arachis hypogaea provides insights into genome evolution and oil improvement.</title>
        <authorList>
            <person name="Chen X."/>
        </authorList>
    </citation>
    <scope>NUCLEOTIDE SEQUENCE [LARGE SCALE GENOMIC DNA]</scope>
    <source>
        <strain evidence="2">cv. Fuhuasheng</strain>
        <tissue evidence="1">Leaves</tissue>
    </source>
</reference>
<keyword evidence="2" id="KW-1185">Reference proteome</keyword>
<name>A0A444ZBS2_ARAHY</name>
<dbReference type="EMBL" id="SDMP01000014">
    <property type="protein sequence ID" value="RYR11617.1"/>
    <property type="molecule type" value="Genomic_DNA"/>
</dbReference>
<gene>
    <name evidence="1" type="ORF">Ahy_B04g069118</name>
</gene>
<dbReference type="AlphaFoldDB" id="A0A444ZBS2"/>
<organism evidence="1 2">
    <name type="scientific">Arachis hypogaea</name>
    <name type="common">Peanut</name>
    <dbReference type="NCBI Taxonomy" id="3818"/>
    <lineage>
        <taxon>Eukaryota</taxon>
        <taxon>Viridiplantae</taxon>
        <taxon>Streptophyta</taxon>
        <taxon>Embryophyta</taxon>
        <taxon>Tracheophyta</taxon>
        <taxon>Spermatophyta</taxon>
        <taxon>Magnoliopsida</taxon>
        <taxon>eudicotyledons</taxon>
        <taxon>Gunneridae</taxon>
        <taxon>Pentapetalae</taxon>
        <taxon>rosids</taxon>
        <taxon>fabids</taxon>
        <taxon>Fabales</taxon>
        <taxon>Fabaceae</taxon>
        <taxon>Papilionoideae</taxon>
        <taxon>50 kb inversion clade</taxon>
        <taxon>dalbergioids sensu lato</taxon>
        <taxon>Dalbergieae</taxon>
        <taxon>Pterocarpus clade</taxon>
        <taxon>Arachis</taxon>
    </lineage>
</organism>
<accession>A0A444ZBS2</accession>
<dbReference type="Proteomes" id="UP000289738">
    <property type="component" value="Chromosome B04"/>
</dbReference>
<evidence type="ECO:0000313" key="1">
    <source>
        <dbReference type="EMBL" id="RYR11617.1"/>
    </source>
</evidence>
<protein>
    <submittedName>
        <fullName evidence="1">Uncharacterized protein</fullName>
    </submittedName>
</protein>
<comment type="caution">
    <text evidence="1">The sequence shown here is derived from an EMBL/GenBank/DDBJ whole genome shotgun (WGS) entry which is preliminary data.</text>
</comment>